<reference evidence="4" key="1">
    <citation type="journal article" date="2011" name="Nat. Commun.">
        <title>Effector diversification within compartments of the Leptosphaeria maculans genome affected by Repeat-Induced Point mutations.</title>
        <authorList>
            <person name="Rouxel T."/>
            <person name="Grandaubert J."/>
            <person name="Hane J.K."/>
            <person name="Hoede C."/>
            <person name="van de Wouw A.P."/>
            <person name="Couloux A."/>
            <person name="Dominguez V."/>
            <person name="Anthouard V."/>
            <person name="Bally P."/>
            <person name="Bourras S."/>
            <person name="Cozijnsen A.J."/>
            <person name="Ciuffetti L.M."/>
            <person name="Degrave A."/>
            <person name="Dilmaghani A."/>
            <person name="Duret L."/>
            <person name="Fudal I."/>
            <person name="Goodwin S.B."/>
            <person name="Gout L."/>
            <person name="Glaser N."/>
            <person name="Linglin J."/>
            <person name="Kema G.H.J."/>
            <person name="Lapalu N."/>
            <person name="Lawrence C.B."/>
            <person name="May K."/>
            <person name="Meyer M."/>
            <person name="Ollivier B."/>
            <person name="Poulain J."/>
            <person name="Schoch C.L."/>
            <person name="Simon A."/>
            <person name="Spatafora J.W."/>
            <person name="Stachowiak A."/>
            <person name="Turgeon B.G."/>
            <person name="Tyler B.M."/>
            <person name="Vincent D."/>
            <person name="Weissenbach J."/>
            <person name="Amselem J."/>
            <person name="Quesneville H."/>
            <person name="Oliver R.P."/>
            <person name="Wincker P."/>
            <person name="Balesdent M.-H."/>
            <person name="Howlett B.J."/>
        </authorList>
    </citation>
    <scope>NUCLEOTIDE SEQUENCE [LARGE SCALE GENOMIC DNA]</scope>
    <source>
        <strain evidence="4">JN3 / isolate v23.1.3 / race Av1-4-5-6-7-8</strain>
    </source>
</reference>
<dbReference type="InterPro" id="IPR002121">
    <property type="entry name" value="HRDC_dom"/>
</dbReference>
<organism evidence="3 4">
    <name type="scientific">Leptosphaeria maculans (strain JN3 / isolate v23.1.3 / race Av1-4-5-6-7-8)</name>
    <name type="common">Blackleg fungus</name>
    <name type="synonym">Phoma lingam</name>
    <dbReference type="NCBI Taxonomy" id="985895"/>
    <lineage>
        <taxon>Eukaryota</taxon>
        <taxon>Fungi</taxon>
        <taxon>Dikarya</taxon>
        <taxon>Ascomycota</taxon>
        <taxon>Pezizomycotina</taxon>
        <taxon>Dothideomycetes</taxon>
        <taxon>Pleosporomycetidae</taxon>
        <taxon>Pleosporales</taxon>
        <taxon>Pleosporineae</taxon>
        <taxon>Leptosphaeriaceae</taxon>
        <taxon>Plenodomus</taxon>
        <taxon>Plenodomus lingam/Leptosphaeria maculans species complex</taxon>
    </lineage>
</organism>
<feature type="compositionally biased region" description="Basic residues" evidence="1">
    <location>
        <begin position="257"/>
        <end position="269"/>
    </location>
</feature>
<dbReference type="AlphaFoldDB" id="E5AEF5"/>
<evidence type="ECO:0000259" key="2">
    <source>
        <dbReference type="PROSITE" id="PS50967"/>
    </source>
</evidence>
<protein>
    <recommendedName>
        <fullName evidence="2">HRDC domain-containing protein</fullName>
    </recommendedName>
</protein>
<accession>E5AEF5</accession>
<evidence type="ECO:0000313" key="4">
    <source>
        <dbReference type="Proteomes" id="UP000002668"/>
    </source>
</evidence>
<dbReference type="HOGENOM" id="CLU_670978_0_0_1"/>
<feature type="region of interest" description="Disordered" evidence="1">
    <location>
        <begin position="165"/>
        <end position="212"/>
    </location>
</feature>
<sequence>MNAKRLAMKPTPPHPIYAERYPKGPASRDDPILLDTGGDTTTTSELFFGVKPVKSGSSVARTVAKRKVTVATTTPSGEPLDPLTQSVLDELKARRAELAKNSKLPPYRIISDRILENIARERPSNMESLLNVKGIGKFQQEKYGDDWLEVISSFLAKNGLGPPLEDAVPAPSESSKGAIVSTPQRTRTQRQVSRDSSPAFDTPPPQTPQLQTGLSFTMASTTLGTDADGDATLFDSDGSLPDLDFGSVPRQMSSELKRKRIESPRKHRTSPTIGCRQDVTPHLQQPDIGPIPTTNPPVLALPAAQPTPSKIITAEELSPRSKIARNKLRALSKLVTRKLPDRPADARPIVTERTLTLIIQSSPRTQDELEQIPGIDGFLLACEKTGTDLLRNVIKFALSRNSGTSYNQSM</sequence>
<feature type="compositionally biased region" description="Polar residues" evidence="1">
    <location>
        <begin position="181"/>
        <end position="196"/>
    </location>
</feature>
<dbReference type="OrthoDB" id="1920326at2759"/>
<evidence type="ECO:0000256" key="1">
    <source>
        <dbReference type="SAM" id="MobiDB-lite"/>
    </source>
</evidence>
<dbReference type="Proteomes" id="UP000002668">
    <property type="component" value="Genome"/>
</dbReference>
<dbReference type="InParanoid" id="E5AEF5"/>
<dbReference type="GO" id="GO:0000166">
    <property type="term" value="F:nucleotide binding"/>
    <property type="evidence" value="ECO:0007669"/>
    <property type="project" value="InterPro"/>
</dbReference>
<evidence type="ECO:0000313" key="3">
    <source>
        <dbReference type="EMBL" id="CBY01594.1"/>
    </source>
</evidence>
<keyword evidence="4" id="KW-1185">Reference proteome</keyword>
<dbReference type="PROSITE" id="PS50967">
    <property type="entry name" value="HRDC"/>
    <property type="match status" value="1"/>
</dbReference>
<dbReference type="EMBL" id="FP929139">
    <property type="protein sequence ID" value="CBY01594.1"/>
    <property type="molecule type" value="Genomic_DNA"/>
</dbReference>
<dbReference type="VEuPathDB" id="FungiDB:LEMA_P003810.1"/>
<dbReference type="InterPro" id="IPR010997">
    <property type="entry name" value="HRDC-like_sf"/>
</dbReference>
<feature type="region of interest" description="Disordered" evidence="1">
    <location>
        <begin position="1"/>
        <end position="38"/>
    </location>
</feature>
<dbReference type="Pfam" id="PF00570">
    <property type="entry name" value="HRDC"/>
    <property type="match status" value="1"/>
</dbReference>
<dbReference type="InterPro" id="IPR044876">
    <property type="entry name" value="HRDC_dom_sf"/>
</dbReference>
<feature type="region of interest" description="Disordered" evidence="1">
    <location>
        <begin position="254"/>
        <end position="279"/>
    </location>
</feature>
<proteinExistence type="predicted"/>
<dbReference type="SUPFAM" id="SSF47819">
    <property type="entry name" value="HRDC-like"/>
    <property type="match status" value="1"/>
</dbReference>
<dbReference type="GO" id="GO:0003676">
    <property type="term" value="F:nucleic acid binding"/>
    <property type="evidence" value="ECO:0007669"/>
    <property type="project" value="InterPro"/>
</dbReference>
<name>E5AEF5_LEPMJ</name>
<feature type="domain" description="HRDC" evidence="2">
    <location>
        <begin position="81"/>
        <end position="161"/>
    </location>
</feature>
<dbReference type="SMART" id="SM00341">
    <property type="entry name" value="HRDC"/>
    <property type="match status" value="1"/>
</dbReference>
<gene>
    <name evidence="3" type="ORF">LEMA_P003810.1</name>
</gene>
<dbReference type="eggNOG" id="KOG4373">
    <property type="taxonomic scope" value="Eukaryota"/>
</dbReference>
<feature type="compositionally biased region" description="Basic and acidic residues" evidence="1">
    <location>
        <begin position="20"/>
        <end position="31"/>
    </location>
</feature>
<dbReference type="Gene3D" id="1.10.150.80">
    <property type="entry name" value="HRDC domain"/>
    <property type="match status" value="1"/>
</dbReference>